<dbReference type="Pfam" id="PF00392">
    <property type="entry name" value="GntR"/>
    <property type="match status" value="1"/>
</dbReference>
<reference evidence="6" key="1">
    <citation type="journal article" date="2019" name="Int. J. Syst. Evol. Microbiol.">
        <title>The Global Catalogue of Microorganisms (GCM) 10K type strain sequencing project: providing services to taxonomists for standard genome sequencing and annotation.</title>
        <authorList>
            <consortium name="The Broad Institute Genomics Platform"/>
            <consortium name="The Broad Institute Genome Sequencing Center for Infectious Disease"/>
            <person name="Wu L."/>
            <person name="Ma J."/>
        </authorList>
    </citation>
    <scope>NUCLEOTIDE SEQUENCE [LARGE SCALE GENOMIC DNA]</scope>
    <source>
        <strain evidence="6">KACC 12633</strain>
    </source>
</reference>
<dbReference type="SUPFAM" id="SSF46785">
    <property type="entry name" value="Winged helix' DNA-binding domain"/>
    <property type="match status" value="1"/>
</dbReference>
<dbReference type="RefSeq" id="WP_266344535.1">
    <property type="nucleotide sequence ID" value="NZ_JAPKNH010000005.1"/>
</dbReference>
<proteinExistence type="predicted"/>
<dbReference type="SUPFAM" id="SSF48008">
    <property type="entry name" value="GntR ligand-binding domain-like"/>
    <property type="match status" value="1"/>
</dbReference>
<dbReference type="PRINTS" id="PR00035">
    <property type="entry name" value="HTHGNTR"/>
</dbReference>
<protein>
    <submittedName>
        <fullName evidence="5">FadR/GntR family transcriptional regulator</fullName>
    </submittedName>
</protein>
<comment type="caution">
    <text evidence="5">The sequence shown here is derived from an EMBL/GenBank/DDBJ whole genome shotgun (WGS) entry which is preliminary data.</text>
</comment>
<evidence type="ECO:0000256" key="3">
    <source>
        <dbReference type="ARBA" id="ARBA00023163"/>
    </source>
</evidence>
<keyword evidence="6" id="KW-1185">Reference proteome</keyword>
<dbReference type="InterPro" id="IPR011711">
    <property type="entry name" value="GntR_C"/>
</dbReference>
<dbReference type="Pfam" id="PF07729">
    <property type="entry name" value="FCD"/>
    <property type="match status" value="1"/>
</dbReference>
<evidence type="ECO:0000259" key="4">
    <source>
        <dbReference type="PROSITE" id="PS50949"/>
    </source>
</evidence>
<evidence type="ECO:0000256" key="1">
    <source>
        <dbReference type="ARBA" id="ARBA00023015"/>
    </source>
</evidence>
<dbReference type="SMART" id="SM00895">
    <property type="entry name" value="FCD"/>
    <property type="match status" value="1"/>
</dbReference>
<dbReference type="SMART" id="SM00345">
    <property type="entry name" value="HTH_GNTR"/>
    <property type="match status" value="1"/>
</dbReference>
<dbReference type="Gene3D" id="1.10.10.10">
    <property type="entry name" value="Winged helix-like DNA-binding domain superfamily/Winged helix DNA-binding domain"/>
    <property type="match status" value="1"/>
</dbReference>
<name>A0ABW0Q211_9HYPH</name>
<dbReference type="InterPro" id="IPR036390">
    <property type="entry name" value="WH_DNA-bd_sf"/>
</dbReference>
<keyword evidence="3" id="KW-0804">Transcription</keyword>
<dbReference type="PROSITE" id="PS50949">
    <property type="entry name" value="HTH_GNTR"/>
    <property type="match status" value="1"/>
</dbReference>
<dbReference type="EMBL" id="JBHSML010000014">
    <property type="protein sequence ID" value="MFC5518703.1"/>
    <property type="molecule type" value="Genomic_DNA"/>
</dbReference>
<feature type="domain" description="HTH gntR-type" evidence="4">
    <location>
        <begin position="5"/>
        <end position="73"/>
    </location>
</feature>
<evidence type="ECO:0000256" key="2">
    <source>
        <dbReference type="ARBA" id="ARBA00023125"/>
    </source>
</evidence>
<accession>A0ABW0Q211</accession>
<dbReference type="PANTHER" id="PTHR43537:SF5">
    <property type="entry name" value="UXU OPERON TRANSCRIPTIONAL REGULATOR"/>
    <property type="match status" value="1"/>
</dbReference>
<dbReference type="Gene3D" id="1.20.120.530">
    <property type="entry name" value="GntR ligand-binding domain-like"/>
    <property type="match status" value="1"/>
</dbReference>
<dbReference type="Proteomes" id="UP001596150">
    <property type="component" value="Unassembled WGS sequence"/>
</dbReference>
<dbReference type="InterPro" id="IPR008920">
    <property type="entry name" value="TF_FadR/GntR_C"/>
</dbReference>
<gene>
    <name evidence="5" type="ORF">ACFPP9_23210</name>
</gene>
<keyword evidence="2" id="KW-0238">DNA-binding</keyword>
<dbReference type="CDD" id="cd07377">
    <property type="entry name" value="WHTH_GntR"/>
    <property type="match status" value="1"/>
</dbReference>
<dbReference type="PANTHER" id="PTHR43537">
    <property type="entry name" value="TRANSCRIPTIONAL REGULATOR, GNTR FAMILY"/>
    <property type="match status" value="1"/>
</dbReference>
<dbReference type="InterPro" id="IPR000524">
    <property type="entry name" value="Tscrpt_reg_HTH_GntR"/>
</dbReference>
<dbReference type="InterPro" id="IPR036388">
    <property type="entry name" value="WH-like_DNA-bd_sf"/>
</dbReference>
<keyword evidence="1" id="KW-0805">Transcription regulation</keyword>
<evidence type="ECO:0000313" key="5">
    <source>
        <dbReference type="EMBL" id="MFC5518703.1"/>
    </source>
</evidence>
<sequence>MLDGENQVLKTVSDLVSFIRQRGYEPGERLPSERDLTNRFSVGRGVIREALTFLEASRYIERRRNSGIYLSGVADQVSLEALVLYSKLNIPLDRRTIVECMEVRKILEVQAMQLACERRTDADLAALKLILANSQAAIDAGISIADLDLEFHMAIFRAGQNDVFVRVVTPFYLMSRQRRDAFFADPRHGVDSQSHHAIMVQAIEDRDVTKAIALMNSHIGRVEDHYLTTLPDDERSIQ</sequence>
<organism evidence="5 6">
    <name type="scientific">Kaistia terrae</name>
    <dbReference type="NCBI Taxonomy" id="537017"/>
    <lineage>
        <taxon>Bacteria</taxon>
        <taxon>Pseudomonadati</taxon>
        <taxon>Pseudomonadota</taxon>
        <taxon>Alphaproteobacteria</taxon>
        <taxon>Hyphomicrobiales</taxon>
        <taxon>Kaistiaceae</taxon>
        <taxon>Kaistia</taxon>
    </lineage>
</organism>
<evidence type="ECO:0000313" key="6">
    <source>
        <dbReference type="Proteomes" id="UP001596150"/>
    </source>
</evidence>